<feature type="transmembrane region" description="Helical" evidence="7">
    <location>
        <begin position="294"/>
        <end position="312"/>
    </location>
</feature>
<name>A0ABX6Z008_9RHOB</name>
<evidence type="ECO:0000256" key="4">
    <source>
        <dbReference type="ARBA" id="ARBA00022989"/>
    </source>
</evidence>
<feature type="domain" description="Type II secretion system protein GspF" evidence="8">
    <location>
        <begin position="154"/>
        <end position="274"/>
    </location>
</feature>
<protein>
    <recommendedName>
        <fullName evidence="8">Type II secretion system protein GspF domain-containing protein</fullName>
    </recommendedName>
</protein>
<keyword evidence="4 7" id="KW-1133">Transmembrane helix</keyword>
<feature type="coiled-coil region" evidence="6">
    <location>
        <begin position="232"/>
        <end position="259"/>
    </location>
</feature>
<organism evidence="9 10">
    <name type="scientific">Thioclava electrotropha</name>
    <dbReference type="NCBI Taxonomy" id="1549850"/>
    <lineage>
        <taxon>Bacteria</taxon>
        <taxon>Pseudomonadati</taxon>
        <taxon>Pseudomonadota</taxon>
        <taxon>Alphaproteobacteria</taxon>
        <taxon>Rhodobacterales</taxon>
        <taxon>Paracoccaceae</taxon>
        <taxon>Thioclava</taxon>
    </lineage>
</organism>
<dbReference type="RefSeq" id="WP_083080096.1">
    <property type="nucleotide sequence ID" value="NZ_CP053563.1"/>
</dbReference>
<keyword evidence="5 7" id="KW-0472">Membrane</keyword>
<evidence type="ECO:0000256" key="3">
    <source>
        <dbReference type="ARBA" id="ARBA00022692"/>
    </source>
</evidence>
<dbReference type="InterPro" id="IPR042094">
    <property type="entry name" value="T2SS_GspF_sf"/>
</dbReference>
<evidence type="ECO:0000256" key="1">
    <source>
        <dbReference type="ARBA" id="ARBA00004651"/>
    </source>
</evidence>
<geneLocation type="plasmid" evidence="9 10">
    <name>pTElox9</name>
</geneLocation>
<evidence type="ECO:0000256" key="7">
    <source>
        <dbReference type="SAM" id="Phobius"/>
    </source>
</evidence>
<feature type="transmembrane region" description="Helical" evidence="7">
    <location>
        <begin position="92"/>
        <end position="109"/>
    </location>
</feature>
<evidence type="ECO:0000256" key="6">
    <source>
        <dbReference type="SAM" id="Coils"/>
    </source>
</evidence>
<keyword evidence="10" id="KW-1185">Reference proteome</keyword>
<proteinExistence type="predicted"/>
<keyword evidence="9" id="KW-0614">Plasmid</keyword>
<reference evidence="9 10" key="1">
    <citation type="submission" date="2020-05" db="EMBL/GenBank/DDBJ databases">
        <title>Thioclava electrotropha strain Elox9 finished genome.</title>
        <authorList>
            <person name="Rowe A.R."/>
            <person name="Wilbanks E.G."/>
        </authorList>
    </citation>
    <scope>NUCLEOTIDE SEQUENCE [LARGE SCALE GENOMIC DNA]</scope>
    <source>
        <strain evidence="9 10">Elox9</strain>
        <plasmid evidence="9 10">pTElox9</plasmid>
    </source>
</reference>
<evidence type="ECO:0000259" key="8">
    <source>
        <dbReference type="Pfam" id="PF00482"/>
    </source>
</evidence>
<accession>A0ABX6Z008</accession>
<dbReference type="EMBL" id="CP053563">
    <property type="protein sequence ID" value="QPZ93365.1"/>
    <property type="molecule type" value="Genomic_DNA"/>
</dbReference>
<keyword evidence="6" id="KW-0175">Coiled coil</keyword>
<dbReference type="InterPro" id="IPR018076">
    <property type="entry name" value="T2SS_GspF_dom"/>
</dbReference>
<dbReference type="PANTHER" id="PTHR35007:SF1">
    <property type="entry name" value="PILUS ASSEMBLY PROTEIN"/>
    <property type="match status" value="1"/>
</dbReference>
<dbReference type="Pfam" id="PF00482">
    <property type="entry name" value="T2SSF"/>
    <property type="match status" value="1"/>
</dbReference>
<dbReference type="Gene3D" id="1.20.81.30">
    <property type="entry name" value="Type II secretion system (T2SS), domain F"/>
    <property type="match status" value="1"/>
</dbReference>
<gene>
    <name evidence="9" type="ORF">AKL02_020505</name>
</gene>
<sequence>MTPALGLSVIMALGGASLLAAGLVWFVDEIARHRQRLADRYAGRQPNADTISTIVEAPRELLRSSEREGPIWQFIGLSPTAFAAFRADQPRFLWPAIAGLVAAVSLLLMRLLGASLFWALPLMIALYASGIFLAARMHGRQRLIKIEERLPEALDIIARCLRIGMPINASLRVVAQDLTGIIAQEFTVTADQISYGKDMVGALREMATRTNSTSLRFLAAAVAIQSETGGNLVEVVERIANLARARIQLQRKIRAMTAEAIWSGRFLSAFPVVASFLIAVINPSYFDNLYDKPYLIPLVLLIGALLLANIVFMHRLVRFD</sequence>
<dbReference type="PANTHER" id="PTHR35007">
    <property type="entry name" value="INTEGRAL MEMBRANE PROTEIN-RELATED"/>
    <property type="match status" value="1"/>
</dbReference>
<comment type="subcellular location">
    <subcellularLocation>
        <location evidence="1">Cell membrane</location>
        <topology evidence="1">Multi-pass membrane protein</topology>
    </subcellularLocation>
</comment>
<feature type="transmembrane region" description="Helical" evidence="7">
    <location>
        <begin position="260"/>
        <end position="282"/>
    </location>
</feature>
<evidence type="ECO:0000256" key="2">
    <source>
        <dbReference type="ARBA" id="ARBA00022475"/>
    </source>
</evidence>
<feature type="transmembrane region" description="Helical" evidence="7">
    <location>
        <begin position="115"/>
        <end position="135"/>
    </location>
</feature>
<dbReference type="Proteomes" id="UP000192422">
    <property type="component" value="Plasmid pTElox9"/>
</dbReference>
<keyword evidence="2" id="KW-1003">Cell membrane</keyword>
<keyword evidence="3 7" id="KW-0812">Transmembrane</keyword>
<evidence type="ECO:0000313" key="9">
    <source>
        <dbReference type="EMBL" id="QPZ93365.1"/>
    </source>
</evidence>
<feature type="transmembrane region" description="Helical" evidence="7">
    <location>
        <begin position="6"/>
        <end position="27"/>
    </location>
</feature>
<evidence type="ECO:0000256" key="5">
    <source>
        <dbReference type="ARBA" id="ARBA00023136"/>
    </source>
</evidence>
<evidence type="ECO:0000313" key="10">
    <source>
        <dbReference type="Proteomes" id="UP000192422"/>
    </source>
</evidence>